<dbReference type="InterPro" id="IPR003959">
    <property type="entry name" value="ATPase_AAA_core"/>
</dbReference>
<dbReference type="InterPro" id="IPR050168">
    <property type="entry name" value="AAA_ATPase_domain"/>
</dbReference>
<dbReference type="Gene3D" id="1.10.8.60">
    <property type="match status" value="1"/>
</dbReference>
<keyword evidence="1" id="KW-1133">Transmembrane helix</keyword>
<evidence type="ECO:0000313" key="3">
    <source>
        <dbReference type="EMBL" id="NVO79449.1"/>
    </source>
</evidence>
<dbReference type="SMART" id="SM00382">
    <property type="entry name" value="AAA"/>
    <property type="match status" value="2"/>
</dbReference>
<name>A0A850QK63_9BURK</name>
<gene>
    <name evidence="3" type="ORF">HV832_16650</name>
</gene>
<dbReference type="PANTHER" id="PTHR23077">
    <property type="entry name" value="AAA-FAMILY ATPASE"/>
    <property type="match status" value="1"/>
</dbReference>
<keyword evidence="1" id="KW-0472">Membrane</keyword>
<dbReference type="Proteomes" id="UP000588051">
    <property type="component" value="Unassembled WGS sequence"/>
</dbReference>
<dbReference type="CDD" id="cd19481">
    <property type="entry name" value="RecA-like_protease"/>
    <property type="match status" value="2"/>
</dbReference>
<feature type="transmembrane region" description="Helical" evidence="1">
    <location>
        <begin position="95"/>
        <end position="113"/>
    </location>
</feature>
<feature type="transmembrane region" description="Helical" evidence="1">
    <location>
        <begin position="70"/>
        <end position="88"/>
    </location>
</feature>
<dbReference type="Gene3D" id="3.40.50.300">
    <property type="entry name" value="P-loop containing nucleotide triphosphate hydrolases"/>
    <property type="match status" value="2"/>
</dbReference>
<proteinExistence type="predicted"/>
<keyword evidence="4" id="KW-1185">Reference proteome</keyword>
<evidence type="ECO:0000259" key="2">
    <source>
        <dbReference type="SMART" id="SM00382"/>
    </source>
</evidence>
<evidence type="ECO:0000256" key="1">
    <source>
        <dbReference type="SAM" id="Phobius"/>
    </source>
</evidence>
<dbReference type="EMBL" id="JABXYJ010000015">
    <property type="protein sequence ID" value="NVO79449.1"/>
    <property type="molecule type" value="Genomic_DNA"/>
</dbReference>
<dbReference type="GO" id="GO:0005524">
    <property type="term" value="F:ATP binding"/>
    <property type="evidence" value="ECO:0007669"/>
    <property type="project" value="InterPro"/>
</dbReference>
<dbReference type="RefSeq" id="WP_176805145.1">
    <property type="nucleotide sequence ID" value="NZ_JABXYJ010000015.1"/>
</dbReference>
<organism evidence="3 4">
    <name type="scientific">Undibacterium oligocarboniphilum</name>
    <dbReference type="NCBI Taxonomy" id="666702"/>
    <lineage>
        <taxon>Bacteria</taxon>
        <taxon>Pseudomonadati</taxon>
        <taxon>Pseudomonadota</taxon>
        <taxon>Betaproteobacteria</taxon>
        <taxon>Burkholderiales</taxon>
        <taxon>Oxalobacteraceae</taxon>
        <taxon>Undibacterium</taxon>
    </lineage>
</organism>
<dbReference type="Pfam" id="PF00004">
    <property type="entry name" value="AAA"/>
    <property type="match status" value="2"/>
</dbReference>
<sequence length="666" mass="73544">METANDMPTMDGKMFYFGPLLVYCLMLVVQFSGWFMMQVGIDKFFLVVSLGLTIAHLYFAFTLNFEKVTFQFWMACICWFASLTVGASKANALPSVFFFLVAGVCLMLMYEGYAKILNQAGCRTLRENVFPRLFLAGRMRAAEKFRRSNNQQPSSTSQPITRATTISKFNFSSLIGLEEEKARIMEAAQDILKAYRTKGSARNGILLTGERGNGKTDLAKALAGELKLPFIEVTNGLVASQWINETTVNVMRALNEARSKAPCVLLIDEIDSFLVNRANIVRADSEDAKIVNTLLTELVNLRSTGVIIVAATNHLEKLDAAGIREGRFDFKIEVLAPNAESRILLLKDALSKNLSTTPVQAGAIETATKRWNGFSAIRILSVAKELAAMNRHSSIPIITSDLIFEALRKLQGSKGMAVDNAKGIDNLFLPEELKEDLKSIVFRMKNIQKIESAGGSLPTGLVFYGSEPGTGKTESARSIAKDSGWAFLATTSNDLIADGGLIDKLYSEALNIRPCIIFIDEANDVLRDRSMSNYGAITNKLLTVMDGVASERRDVMFIAATNFIEHIDPAVLRGGRISEKFHFTVPDHASQSEFMGSLLRKARVGMNEDIEAAWIVVTMANHGLTGTVANMTAVFQDAINEMIYRDAKDGQLSRRDFTKAIQKQMH</sequence>
<dbReference type="InterPro" id="IPR003593">
    <property type="entry name" value="AAA+_ATPase"/>
</dbReference>
<feature type="domain" description="AAA+ ATPase" evidence="2">
    <location>
        <begin position="457"/>
        <end position="587"/>
    </location>
</feature>
<evidence type="ECO:0000313" key="4">
    <source>
        <dbReference type="Proteomes" id="UP000588051"/>
    </source>
</evidence>
<feature type="transmembrane region" description="Helical" evidence="1">
    <location>
        <begin position="15"/>
        <end position="37"/>
    </location>
</feature>
<dbReference type="AlphaFoldDB" id="A0A850QK63"/>
<reference evidence="3 4" key="1">
    <citation type="submission" date="2020-06" db="EMBL/GenBank/DDBJ databases">
        <authorList>
            <person name="Qiu C."/>
            <person name="Liu Z."/>
        </authorList>
    </citation>
    <scope>NUCLEOTIDE SEQUENCE [LARGE SCALE GENOMIC DNA]</scope>
    <source>
        <strain evidence="3 4">EM 1</strain>
    </source>
</reference>
<dbReference type="GO" id="GO:0016887">
    <property type="term" value="F:ATP hydrolysis activity"/>
    <property type="evidence" value="ECO:0007669"/>
    <property type="project" value="InterPro"/>
</dbReference>
<dbReference type="SUPFAM" id="SSF52540">
    <property type="entry name" value="P-loop containing nucleoside triphosphate hydrolases"/>
    <property type="match status" value="2"/>
</dbReference>
<dbReference type="InterPro" id="IPR027417">
    <property type="entry name" value="P-loop_NTPase"/>
</dbReference>
<feature type="transmembrane region" description="Helical" evidence="1">
    <location>
        <begin position="44"/>
        <end position="64"/>
    </location>
</feature>
<feature type="domain" description="AAA+ ATPase" evidence="2">
    <location>
        <begin position="201"/>
        <end position="338"/>
    </location>
</feature>
<comment type="caution">
    <text evidence="3">The sequence shown here is derived from an EMBL/GenBank/DDBJ whole genome shotgun (WGS) entry which is preliminary data.</text>
</comment>
<accession>A0A850QK63</accession>
<keyword evidence="1" id="KW-0812">Transmembrane</keyword>
<protein>
    <submittedName>
        <fullName evidence="3">AAA family ATPase</fullName>
    </submittedName>
</protein>